<dbReference type="RefSeq" id="WP_061470376.1">
    <property type="nucleotide sequence ID" value="NZ_LHZU01000080.1"/>
</dbReference>
<gene>
    <name evidence="1" type="ORF">AD948_01475</name>
</gene>
<evidence type="ECO:0000313" key="1">
    <source>
        <dbReference type="EMBL" id="KXV61498.1"/>
    </source>
</evidence>
<dbReference type="EMBL" id="LHZU01000080">
    <property type="protein sequence ID" value="KXV61498.1"/>
    <property type="molecule type" value="Genomic_DNA"/>
</dbReference>
<proteinExistence type="predicted"/>
<comment type="caution">
    <text evidence="1">The sequence shown here is derived from an EMBL/GenBank/DDBJ whole genome shotgun (WGS) entry which is preliminary data.</text>
</comment>
<reference evidence="1 2" key="1">
    <citation type="submission" date="2015-06" db="EMBL/GenBank/DDBJ databases">
        <title>Improved classification and identification of acetic acid bacteria using matrix-assisted laser desorption/ionization time-of-flight mass spectrometry; Gluconobacter nephelii and Gluconobacter uchimurae are later heterotypic synonyms of Gluconobacter japonicus and Gluconobacter oxydans, respectively.</title>
        <authorList>
            <person name="Li L."/>
            <person name="Cleenwerck I."/>
            <person name="De Vuyst L."/>
            <person name="Vandamme P."/>
        </authorList>
    </citation>
    <scope>NUCLEOTIDE SEQUENCE [LARGE SCALE GENOMIC DNA]</scope>
    <source>
        <strain evidence="1 2">LMG 23690</strain>
    </source>
</reference>
<protein>
    <submittedName>
        <fullName evidence="1">Uncharacterized protein</fullName>
    </submittedName>
</protein>
<dbReference type="PATRIC" id="fig|446692.4.peg.386"/>
<name>A0A149U7T2_9PROT</name>
<sequence>MQAARNSRIAAAEAGLAFMLPQAAWSQHRVWLRSGSASHREPALPLAAGLMEGVSPSCPFA</sequence>
<organism evidence="1 2">
    <name type="scientific">Acetobacter senegalensis</name>
    <dbReference type="NCBI Taxonomy" id="446692"/>
    <lineage>
        <taxon>Bacteria</taxon>
        <taxon>Pseudomonadati</taxon>
        <taxon>Pseudomonadota</taxon>
        <taxon>Alphaproteobacteria</taxon>
        <taxon>Acetobacterales</taxon>
        <taxon>Acetobacteraceae</taxon>
        <taxon>Acetobacter</taxon>
    </lineage>
</organism>
<accession>A0A149U7T2</accession>
<evidence type="ECO:0000313" key="2">
    <source>
        <dbReference type="Proteomes" id="UP000075360"/>
    </source>
</evidence>
<dbReference type="Proteomes" id="UP000075360">
    <property type="component" value="Unassembled WGS sequence"/>
</dbReference>
<dbReference type="AlphaFoldDB" id="A0A149U7T2"/>